<feature type="transmembrane region" description="Helical" evidence="1">
    <location>
        <begin position="67"/>
        <end position="85"/>
    </location>
</feature>
<keyword evidence="1" id="KW-0812">Transmembrane</keyword>
<proteinExistence type="predicted"/>
<name>A0A7V0IAB6_DESA2</name>
<sequence>MQWTAARVGFLIGFLAVVGQALFKIIPPPAYGVCIACHMRDLINWVIFKIFPSFYGKFVGAPVSTKFPLLTIIGIVLGAFLAANINKEFKLKAMRVWWQNPKMEFLWGMLVCIGALIMGGCPVRTTLKAAYLDITAIVGLVSIFIGVILGCLIIRRLVKISI</sequence>
<dbReference type="Proteomes" id="UP000885706">
    <property type="component" value="Unassembled WGS sequence"/>
</dbReference>
<dbReference type="EMBL" id="DQWQ01000101">
    <property type="protein sequence ID" value="HDD35620.1"/>
    <property type="molecule type" value="Genomic_DNA"/>
</dbReference>
<protein>
    <submittedName>
        <fullName evidence="2">Cytochrome C</fullName>
    </submittedName>
</protein>
<evidence type="ECO:0000256" key="1">
    <source>
        <dbReference type="SAM" id="Phobius"/>
    </source>
</evidence>
<accession>A0A7V0IAB6</accession>
<feature type="transmembrane region" description="Helical" evidence="1">
    <location>
        <begin position="131"/>
        <end position="154"/>
    </location>
</feature>
<gene>
    <name evidence="2" type="ORF">ENF30_02340</name>
</gene>
<feature type="transmembrane region" description="Helical" evidence="1">
    <location>
        <begin position="6"/>
        <end position="23"/>
    </location>
</feature>
<comment type="caution">
    <text evidence="2">The sequence shown here is derived from an EMBL/GenBank/DDBJ whole genome shotgun (WGS) entry which is preliminary data.</text>
</comment>
<keyword evidence="1" id="KW-0472">Membrane</keyword>
<keyword evidence="1" id="KW-1133">Transmembrane helix</keyword>
<evidence type="ECO:0000313" key="2">
    <source>
        <dbReference type="EMBL" id="HDD35620.1"/>
    </source>
</evidence>
<dbReference type="Pfam" id="PF04143">
    <property type="entry name" value="Sulf_transp"/>
    <property type="match status" value="1"/>
</dbReference>
<reference evidence="2" key="1">
    <citation type="journal article" date="2020" name="mSystems">
        <title>Genome- and Community-Level Interaction Insights into Carbon Utilization and Element Cycling Functions of Hydrothermarchaeota in Hydrothermal Sediment.</title>
        <authorList>
            <person name="Zhou Z."/>
            <person name="Liu Y."/>
            <person name="Xu W."/>
            <person name="Pan J."/>
            <person name="Luo Z.H."/>
            <person name="Li M."/>
        </authorList>
    </citation>
    <scope>NUCLEOTIDE SEQUENCE [LARGE SCALE GENOMIC DNA]</scope>
    <source>
        <strain evidence="2">HyVt-113</strain>
    </source>
</reference>
<organism evidence="2">
    <name type="scientific">Desulfofervidus auxilii</name>
    <dbReference type="NCBI Taxonomy" id="1621989"/>
    <lineage>
        <taxon>Bacteria</taxon>
        <taxon>Pseudomonadati</taxon>
        <taxon>Thermodesulfobacteriota</taxon>
        <taxon>Candidatus Desulfofervidia</taxon>
        <taxon>Candidatus Desulfofervidales</taxon>
        <taxon>Candidatus Desulfofervidaceae</taxon>
        <taxon>Candidatus Desulfofervidus</taxon>
    </lineage>
</organism>
<dbReference type="InterPro" id="IPR007272">
    <property type="entry name" value="Sulf_transp_TsuA/YedE"/>
</dbReference>
<feature type="transmembrane region" description="Helical" evidence="1">
    <location>
        <begin position="105"/>
        <end position="125"/>
    </location>
</feature>
<dbReference type="AlphaFoldDB" id="A0A7V0IAB6"/>